<organism evidence="2 3">
    <name type="scientific">Rehmannia glutinosa</name>
    <name type="common">Chinese foxglove</name>
    <dbReference type="NCBI Taxonomy" id="99300"/>
    <lineage>
        <taxon>Eukaryota</taxon>
        <taxon>Viridiplantae</taxon>
        <taxon>Streptophyta</taxon>
        <taxon>Embryophyta</taxon>
        <taxon>Tracheophyta</taxon>
        <taxon>Spermatophyta</taxon>
        <taxon>Magnoliopsida</taxon>
        <taxon>eudicotyledons</taxon>
        <taxon>Gunneridae</taxon>
        <taxon>Pentapetalae</taxon>
        <taxon>asterids</taxon>
        <taxon>lamiids</taxon>
        <taxon>Lamiales</taxon>
        <taxon>Orobanchaceae</taxon>
        <taxon>Rehmannieae</taxon>
        <taxon>Rehmannia</taxon>
    </lineage>
</organism>
<dbReference type="EMBL" id="JABTTQ020000984">
    <property type="protein sequence ID" value="KAK6136981.1"/>
    <property type="molecule type" value="Genomic_DNA"/>
</dbReference>
<proteinExistence type="predicted"/>
<sequence length="158" mass="17640">MELKNINHEKRKPTSVLQGDQFCISRILARETSKGQSSRIFYRAAEGVPFKWEMNPGTPKNPQEEDVIPPLSPSPLMQSLGLPLPNVDDHDHEPNELSSLKTSIILGLRKMVKKSIIISKKVESSRFGDSNGEFVSYVKDSSFSSNSPYSSLIKQSCC</sequence>
<evidence type="ECO:0000313" key="3">
    <source>
        <dbReference type="Proteomes" id="UP001318860"/>
    </source>
</evidence>
<protein>
    <submittedName>
        <fullName evidence="2">Uncharacterized protein</fullName>
    </submittedName>
</protein>
<evidence type="ECO:0000256" key="1">
    <source>
        <dbReference type="SAM" id="MobiDB-lite"/>
    </source>
</evidence>
<dbReference type="PANTHER" id="PTHR33257:SF4">
    <property type="entry name" value="EXPRESSED PROTEIN"/>
    <property type="match status" value="1"/>
</dbReference>
<accession>A0ABR0VRP1</accession>
<comment type="caution">
    <text evidence="2">The sequence shown here is derived from an EMBL/GenBank/DDBJ whole genome shotgun (WGS) entry which is preliminary data.</text>
</comment>
<feature type="region of interest" description="Disordered" evidence="1">
    <location>
        <begin position="53"/>
        <end position="72"/>
    </location>
</feature>
<dbReference type="Proteomes" id="UP001318860">
    <property type="component" value="Unassembled WGS sequence"/>
</dbReference>
<reference evidence="2 3" key="1">
    <citation type="journal article" date="2021" name="Comput. Struct. Biotechnol. J.">
        <title>De novo genome assembly of the potent medicinal plant Rehmannia glutinosa using nanopore technology.</title>
        <authorList>
            <person name="Ma L."/>
            <person name="Dong C."/>
            <person name="Song C."/>
            <person name="Wang X."/>
            <person name="Zheng X."/>
            <person name="Niu Y."/>
            <person name="Chen S."/>
            <person name="Feng W."/>
        </authorList>
    </citation>
    <scope>NUCLEOTIDE SEQUENCE [LARGE SCALE GENOMIC DNA]</scope>
    <source>
        <strain evidence="2">DH-2019</strain>
    </source>
</reference>
<evidence type="ECO:0000313" key="2">
    <source>
        <dbReference type="EMBL" id="KAK6136981.1"/>
    </source>
</evidence>
<keyword evidence="3" id="KW-1185">Reference proteome</keyword>
<name>A0ABR0VRP1_REHGL</name>
<gene>
    <name evidence="2" type="ORF">DH2020_029277</name>
</gene>
<dbReference type="PANTHER" id="PTHR33257">
    <property type="entry name" value="OS05G0165500 PROTEIN"/>
    <property type="match status" value="1"/>
</dbReference>